<feature type="transmembrane region" description="Helical" evidence="1">
    <location>
        <begin position="144"/>
        <end position="167"/>
    </location>
</feature>
<evidence type="ECO:0000313" key="3">
    <source>
        <dbReference type="Proteomes" id="UP000823485"/>
    </source>
</evidence>
<evidence type="ECO:0000256" key="1">
    <source>
        <dbReference type="SAM" id="Phobius"/>
    </source>
</evidence>
<feature type="transmembrane region" description="Helical" evidence="1">
    <location>
        <begin position="110"/>
        <end position="132"/>
    </location>
</feature>
<keyword evidence="3" id="KW-1185">Reference proteome</keyword>
<dbReference type="Proteomes" id="UP000823485">
    <property type="component" value="Unassembled WGS sequence"/>
</dbReference>
<dbReference type="EMBL" id="JAFBFH010000004">
    <property type="protein sequence ID" value="MBM7713918.1"/>
    <property type="molecule type" value="Genomic_DNA"/>
</dbReference>
<reference evidence="2 3" key="1">
    <citation type="submission" date="2021-01" db="EMBL/GenBank/DDBJ databases">
        <title>Genomic Encyclopedia of Type Strains, Phase IV (KMG-IV): sequencing the most valuable type-strain genomes for metagenomic binning, comparative biology and taxonomic classification.</title>
        <authorList>
            <person name="Goeker M."/>
        </authorList>
    </citation>
    <scope>NUCLEOTIDE SEQUENCE [LARGE SCALE GENOMIC DNA]</scope>
    <source>
        <strain evidence="2 3">DSM 105453</strain>
    </source>
</reference>
<sequence length="184" mass="21057">MGLTSIVGIGIVLVLVVLIKKNTMMEWVGNHWIVRRLSKQRWFKNKWLSGLFLFFLNAVLFFLATAFIVLSSYMLIPYLHVAFMFAATIASIYLWIAVRRSGNKGRTEQRIMGFVGSSFYMILFFIFLYLFLTLEPATPEHDPFMAAIGLMFGMIVSFVAWLTCFLITGGGSGKHRFINNVMKK</sequence>
<feature type="transmembrane region" description="Helical" evidence="1">
    <location>
        <begin position="76"/>
        <end position="98"/>
    </location>
</feature>
<keyword evidence="1" id="KW-0812">Transmembrane</keyword>
<proteinExistence type="predicted"/>
<comment type="caution">
    <text evidence="2">The sequence shown here is derived from an EMBL/GenBank/DDBJ whole genome shotgun (WGS) entry which is preliminary data.</text>
</comment>
<evidence type="ECO:0000313" key="2">
    <source>
        <dbReference type="EMBL" id="MBM7713918.1"/>
    </source>
</evidence>
<feature type="transmembrane region" description="Helical" evidence="1">
    <location>
        <begin position="6"/>
        <end position="28"/>
    </location>
</feature>
<keyword evidence="1" id="KW-0472">Membrane</keyword>
<keyword evidence="1" id="KW-1133">Transmembrane helix</keyword>
<name>A0ABS2R2R2_9BACI</name>
<feature type="transmembrane region" description="Helical" evidence="1">
    <location>
        <begin position="48"/>
        <end position="70"/>
    </location>
</feature>
<accession>A0ABS2R2R2</accession>
<dbReference type="RefSeq" id="WP_077112839.1">
    <property type="nucleotide sequence ID" value="NZ_JAFBFH010000004.1"/>
</dbReference>
<organism evidence="2 3">
    <name type="scientific">Siminovitchia thermophila</name>
    <dbReference type="NCBI Taxonomy" id="1245522"/>
    <lineage>
        <taxon>Bacteria</taxon>
        <taxon>Bacillati</taxon>
        <taxon>Bacillota</taxon>
        <taxon>Bacilli</taxon>
        <taxon>Bacillales</taxon>
        <taxon>Bacillaceae</taxon>
        <taxon>Siminovitchia</taxon>
    </lineage>
</organism>
<protein>
    <submittedName>
        <fullName evidence="2">MFS family permease</fullName>
    </submittedName>
</protein>
<gene>
    <name evidence="2" type="ORF">JOC94_000888</name>
</gene>